<dbReference type="CDD" id="cd00075">
    <property type="entry name" value="HATPase"/>
    <property type="match status" value="1"/>
</dbReference>
<evidence type="ECO:0000313" key="13">
    <source>
        <dbReference type="EMBL" id="RXJ70363.1"/>
    </source>
</evidence>
<dbReference type="Proteomes" id="UP000290172">
    <property type="component" value="Unassembled WGS sequence"/>
</dbReference>
<name>A0A4Q0YIY1_9BACT</name>
<comment type="subcellular location">
    <subcellularLocation>
        <location evidence="2">Membrane</location>
        <topology evidence="2">Multi-pass membrane protein</topology>
    </subcellularLocation>
</comment>
<dbReference type="InterPro" id="IPR036097">
    <property type="entry name" value="HisK_dim/P_sf"/>
</dbReference>
<organism evidence="13 14">
    <name type="scientific">Halarcobacter ebronensis</name>
    <dbReference type="NCBI Taxonomy" id="1462615"/>
    <lineage>
        <taxon>Bacteria</taxon>
        <taxon>Pseudomonadati</taxon>
        <taxon>Campylobacterota</taxon>
        <taxon>Epsilonproteobacteria</taxon>
        <taxon>Campylobacterales</taxon>
        <taxon>Arcobacteraceae</taxon>
        <taxon>Halarcobacter</taxon>
    </lineage>
</organism>
<evidence type="ECO:0000256" key="6">
    <source>
        <dbReference type="ARBA" id="ARBA00022692"/>
    </source>
</evidence>
<dbReference type="CDD" id="cd06225">
    <property type="entry name" value="HAMP"/>
    <property type="match status" value="1"/>
</dbReference>
<evidence type="ECO:0000256" key="4">
    <source>
        <dbReference type="ARBA" id="ARBA00022553"/>
    </source>
</evidence>
<feature type="domain" description="HAMP" evidence="12">
    <location>
        <begin position="132"/>
        <end position="180"/>
    </location>
</feature>
<evidence type="ECO:0000256" key="5">
    <source>
        <dbReference type="ARBA" id="ARBA00022679"/>
    </source>
</evidence>
<dbReference type="SMART" id="SM00388">
    <property type="entry name" value="HisKA"/>
    <property type="match status" value="1"/>
</dbReference>
<evidence type="ECO:0000256" key="8">
    <source>
        <dbReference type="ARBA" id="ARBA00022989"/>
    </source>
</evidence>
<feature type="domain" description="Histidine kinase" evidence="11">
    <location>
        <begin position="188"/>
        <end position="377"/>
    </location>
</feature>
<dbReference type="GO" id="GO:0000155">
    <property type="term" value="F:phosphorelay sensor kinase activity"/>
    <property type="evidence" value="ECO:0007669"/>
    <property type="project" value="InterPro"/>
</dbReference>
<dbReference type="AlphaFoldDB" id="A0A4Q0YIY1"/>
<evidence type="ECO:0000256" key="1">
    <source>
        <dbReference type="ARBA" id="ARBA00000085"/>
    </source>
</evidence>
<dbReference type="PANTHER" id="PTHR45528:SF12">
    <property type="entry name" value="SENSOR HISTIDINE KINASE ARSS"/>
    <property type="match status" value="1"/>
</dbReference>
<dbReference type="Pfam" id="PF02518">
    <property type="entry name" value="HATPase_c"/>
    <property type="match status" value="1"/>
</dbReference>
<comment type="caution">
    <text evidence="13">The sequence shown here is derived from an EMBL/GenBank/DDBJ whole genome shotgun (WGS) entry which is preliminary data.</text>
</comment>
<dbReference type="SUPFAM" id="SSF55874">
    <property type="entry name" value="ATPase domain of HSP90 chaperone/DNA topoisomerase II/histidine kinase"/>
    <property type="match status" value="1"/>
</dbReference>
<evidence type="ECO:0000256" key="10">
    <source>
        <dbReference type="SAM" id="Phobius"/>
    </source>
</evidence>
<reference evidence="13 14" key="1">
    <citation type="submission" date="2017-10" db="EMBL/GenBank/DDBJ databases">
        <title>Genomics of the genus Arcobacter.</title>
        <authorList>
            <person name="Perez-Cataluna A."/>
            <person name="Figueras M.J."/>
        </authorList>
    </citation>
    <scope>NUCLEOTIDE SEQUENCE [LARGE SCALE GENOMIC DNA]</scope>
    <source>
        <strain evidence="13 14">CECT 8993</strain>
    </source>
</reference>
<dbReference type="Gene3D" id="1.10.287.130">
    <property type="match status" value="1"/>
</dbReference>
<keyword evidence="6 10" id="KW-0812">Transmembrane</keyword>
<dbReference type="EMBL" id="PDKJ01000001">
    <property type="protein sequence ID" value="RXJ70363.1"/>
    <property type="molecule type" value="Genomic_DNA"/>
</dbReference>
<evidence type="ECO:0000313" key="14">
    <source>
        <dbReference type="Proteomes" id="UP000290172"/>
    </source>
</evidence>
<keyword evidence="5" id="KW-0808">Transferase</keyword>
<evidence type="ECO:0000256" key="9">
    <source>
        <dbReference type="ARBA" id="ARBA00023136"/>
    </source>
</evidence>
<dbReference type="GO" id="GO:0016020">
    <property type="term" value="C:membrane"/>
    <property type="evidence" value="ECO:0007669"/>
    <property type="project" value="UniProtKB-SubCell"/>
</dbReference>
<keyword evidence="7 13" id="KW-0418">Kinase</keyword>
<keyword evidence="9 10" id="KW-0472">Membrane</keyword>
<feature type="transmembrane region" description="Helical" evidence="10">
    <location>
        <begin position="107"/>
        <end position="128"/>
    </location>
</feature>
<evidence type="ECO:0000256" key="3">
    <source>
        <dbReference type="ARBA" id="ARBA00012438"/>
    </source>
</evidence>
<dbReference type="InterPro" id="IPR003661">
    <property type="entry name" value="HisK_dim/P_dom"/>
</dbReference>
<proteinExistence type="predicted"/>
<dbReference type="PANTHER" id="PTHR45528">
    <property type="entry name" value="SENSOR HISTIDINE KINASE CPXA"/>
    <property type="match status" value="1"/>
</dbReference>
<evidence type="ECO:0000259" key="11">
    <source>
        <dbReference type="PROSITE" id="PS50109"/>
    </source>
</evidence>
<dbReference type="InterPro" id="IPR047994">
    <property type="entry name" value="ArsS-like"/>
</dbReference>
<dbReference type="PROSITE" id="PS50109">
    <property type="entry name" value="HIS_KIN"/>
    <property type="match status" value="1"/>
</dbReference>
<accession>A0A4Q0YIY1</accession>
<dbReference type="InterPro" id="IPR050398">
    <property type="entry name" value="HssS/ArlS-like"/>
</dbReference>
<comment type="catalytic activity">
    <reaction evidence="1">
        <text>ATP + protein L-histidine = ADP + protein N-phospho-L-histidine.</text>
        <dbReference type="EC" id="2.7.13.3"/>
    </reaction>
</comment>
<dbReference type="Pfam" id="PF00672">
    <property type="entry name" value="HAMP"/>
    <property type="match status" value="1"/>
</dbReference>
<dbReference type="CDD" id="cd00082">
    <property type="entry name" value="HisKA"/>
    <property type="match status" value="1"/>
</dbReference>
<evidence type="ECO:0000256" key="7">
    <source>
        <dbReference type="ARBA" id="ARBA00022777"/>
    </source>
</evidence>
<dbReference type="NCBIfam" id="NF038389">
    <property type="entry name" value="ArsS_fam_HK"/>
    <property type="match status" value="1"/>
</dbReference>
<dbReference type="SUPFAM" id="SSF47384">
    <property type="entry name" value="Homodimeric domain of signal transducing histidine kinase"/>
    <property type="match status" value="1"/>
</dbReference>
<keyword evidence="4" id="KW-0597">Phosphoprotein</keyword>
<gene>
    <name evidence="13" type="ORF">CRV08_01135</name>
</gene>
<keyword evidence="8 10" id="KW-1133">Transmembrane helix</keyword>
<dbReference type="InterPro" id="IPR036890">
    <property type="entry name" value="HATPase_C_sf"/>
</dbReference>
<dbReference type="EC" id="2.7.13.3" evidence="3"/>
<dbReference type="Gene3D" id="3.30.565.10">
    <property type="entry name" value="Histidine kinase-like ATPase, C-terminal domain"/>
    <property type="match status" value="1"/>
</dbReference>
<evidence type="ECO:0000256" key="2">
    <source>
        <dbReference type="ARBA" id="ARBA00004141"/>
    </source>
</evidence>
<sequence length="377" mass="44600">MVEIDLRKGIDKNSINDKISTFSMKLSDKKIEEIKSLNPIKIEFEKDEPIELFRLDNKLYVYFNPKPMPIGTELPPPFIPKELDFLEKMKPPSILLIDESSESDHKLFWLMMLIAIDITLLWFYYFLYEKFKPLIKLKNEINRFYEGDLNIDTSMKGKDEISEVSNEFNNAIEKIRDLNNSRKLFMRNILHELKTPITKGKLISDTLEEGRKKSILQRAFLRLEFLLEEFVKLEEITSGKIDLNKKEYRIVDLLDQSLDILLIDKSQVEIYSNLTKIEVDYDLFAISLKNLIDNAMKYKTEGKPEIVINSDNLIIKNHGKPLKKNFDEYIKPFNREYESIDKGLGLGLYITNNIIKHHGFNLYYYYSDDYHIFKIQF</sequence>
<evidence type="ECO:0000259" key="12">
    <source>
        <dbReference type="PROSITE" id="PS50885"/>
    </source>
</evidence>
<dbReference type="SUPFAM" id="SSF158472">
    <property type="entry name" value="HAMP domain-like"/>
    <property type="match status" value="1"/>
</dbReference>
<dbReference type="InterPro" id="IPR003660">
    <property type="entry name" value="HAMP_dom"/>
</dbReference>
<dbReference type="InterPro" id="IPR003594">
    <property type="entry name" value="HATPase_dom"/>
</dbReference>
<dbReference type="PROSITE" id="PS50885">
    <property type="entry name" value="HAMP"/>
    <property type="match status" value="1"/>
</dbReference>
<protein>
    <recommendedName>
        <fullName evidence="3">histidine kinase</fullName>
        <ecNumber evidence="3">2.7.13.3</ecNumber>
    </recommendedName>
</protein>
<dbReference type="InterPro" id="IPR005467">
    <property type="entry name" value="His_kinase_dom"/>
</dbReference>